<sequence>MAIVSKSSDEEIERLCRDVLAQLTDSSYKSKNDSLSRLRLICGKGDCGCGVLTPAQSLRYLLRVQGDKTPDLSVGLSVIRNYASLASDKHWQIVLEHMLRMSLSDPASDTKNYFCDQLWNFPGLRFFTISLIEDFLQSKTHYVEEDVFEVFKEALQGVNAKCVWADQNLDRLVYWSSNSPKIFCTVTSVLNSWLRTVVSATGQYETCVSVVTGFVSKVRTKCTEHQRDYVLLYPAELHAIVSLLDIKPTFLPHSVASGGSLTLSTVVTLLRQSLQKKPIQTLCLLTHFPEWSYFIER</sequence>
<protein>
    <submittedName>
        <fullName evidence="1">Uncharacterized protein</fullName>
    </submittedName>
</protein>
<proteinExistence type="predicted"/>
<accession>A0A1B6LUG9</accession>
<organism evidence="1">
    <name type="scientific">Graphocephala atropunctata</name>
    <dbReference type="NCBI Taxonomy" id="36148"/>
    <lineage>
        <taxon>Eukaryota</taxon>
        <taxon>Metazoa</taxon>
        <taxon>Ecdysozoa</taxon>
        <taxon>Arthropoda</taxon>
        <taxon>Hexapoda</taxon>
        <taxon>Insecta</taxon>
        <taxon>Pterygota</taxon>
        <taxon>Neoptera</taxon>
        <taxon>Paraneoptera</taxon>
        <taxon>Hemiptera</taxon>
        <taxon>Auchenorrhyncha</taxon>
        <taxon>Membracoidea</taxon>
        <taxon>Cicadellidae</taxon>
        <taxon>Cicadellinae</taxon>
        <taxon>Cicadellini</taxon>
        <taxon>Graphocephala</taxon>
    </lineage>
</organism>
<dbReference type="AlphaFoldDB" id="A0A1B6LUG9"/>
<evidence type="ECO:0000313" key="1">
    <source>
        <dbReference type="EMBL" id="JAT27318.1"/>
    </source>
</evidence>
<name>A0A1B6LUG9_9HEMI</name>
<dbReference type="EMBL" id="GEBQ01012659">
    <property type="protein sequence ID" value="JAT27318.1"/>
    <property type="molecule type" value="Transcribed_RNA"/>
</dbReference>
<gene>
    <name evidence="1" type="ORF">g.3290</name>
</gene>
<reference evidence="1" key="1">
    <citation type="submission" date="2015-11" db="EMBL/GenBank/DDBJ databases">
        <title>De novo transcriptome assembly of four potential Pierce s Disease insect vectors from Arizona vineyards.</title>
        <authorList>
            <person name="Tassone E.E."/>
        </authorList>
    </citation>
    <scope>NUCLEOTIDE SEQUENCE</scope>
</reference>